<dbReference type="GO" id="GO:0006270">
    <property type="term" value="P:DNA replication initiation"/>
    <property type="evidence" value="ECO:0007669"/>
    <property type="project" value="InterPro"/>
</dbReference>
<dbReference type="InterPro" id="IPR013159">
    <property type="entry name" value="DnaA_C"/>
</dbReference>
<dbReference type="PANTHER" id="PTHR30050:SF2">
    <property type="entry name" value="CHROMOSOMAL REPLICATION INITIATOR PROTEIN DNAA"/>
    <property type="match status" value="1"/>
</dbReference>
<dbReference type="GO" id="GO:0008289">
    <property type="term" value="F:lipid binding"/>
    <property type="evidence" value="ECO:0007669"/>
    <property type="project" value="UniProtKB-KW"/>
</dbReference>
<dbReference type="SMART" id="SM00760">
    <property type="entry name" value="Bac_DnaA_C"/>
    <property type="match status" value="1"/>
</dbReference>
<dbReference type="SUPFAM" id="SSF52540">
    <property type="entry name" value="P-loop containing nucleoside triphosphate hydrolases"/>
    <property type="match status" value="1"/>
</dbReference>
<dbReference type="RefSeq" id="WP_068851227.1">
    <property type="nucleotide sequence ID" value="NZ_LYDR01000151.1"/>
</dbReference>
<dbReference type="PRINTS" id="PR00051">
    <property type="entry name" value="DNAA"/>
</dbReference>
<reference evidence="11 12" key="1">
    <citation type="submission" date="2016-05" db="EMBL/GenBank/DDBJ databases">
        <title>Genomic and physiological characterization of Planctopirus sp. isolated from fresh water lake.</title>
        <authorList>
            <person name="Subhash Y."/>
            <person name="Ramana C."/>
        </authorList>
    </citation>
    <scope>NUCLEOTIDE SEQUENCE [LARGE SCALE GENOMIC DNA]</scope>
    <source>
        <strain evidence="11 12">JC280</strain>
    </source>
</reference>
<keyword evidence="5" id="KW-0446">Lipid-binding</keyword>
<dbReference type="InterPro" id="IPR013317">
    <property type="entry name" value="DnaA_dom"/>
</dbReference>
<dbReference type="CDD" id="cd00009">
    <property type="entry name" value="AAA"/>
    <property type="match status" value="1"/>
</dbReference>
<dbReference type="InterPro" id="IPR003593">
    <property type="entry name" value="AAA+_ATPase"/>
</dbReference>
<keyword evidence="12" id="KW-1185">Reference proteome</keyword>
<gene>
    <name evidence="11" type="ORF">A6X21_11435</name>
</gene>
<dbReference type="Pfam" id="PF00308">
    <property type="entry name" value="Bac_DnaA"/>
    <property type="match status" value="1"/>
</dbReference>
<evidence type="ECO:0000313" key="11">
    <source>
        <dbReference type="EMBL" id="ODA28843.1"/>
    </source>
</evidence>
<sequence>MLAALLARSQSALASQEPFLVLPENHFAYTAAMRIVEPMGSMAVQGPRITLVYGPTGGGKTHLVRHVARETLKRLARGKLLLANAHEFCQWLLEAHDQKAVVEAHEKLRSLEVLILDGFDELQDRADLQQQLLCVIDLMADAGGHVLIVSEKAPGELRGLSTRLVNRCHGGLCALLKWPGTDSRKQLALHFAHQKHLPMSEAAALELAENLAGSPAQLIVAIQQIELMARREHSTADLSLIKRYLQGELLVPTITIDQVALQVAEEFGVTIEALKSKSRHQSVVLPRHCAMLLARQMTAATLEEIGRFFGDRNHTTVSHGCAKLEELLPGAPTLRQVLQKIRGRFPASHSRTG</sequence>
<comment type="caution">
    <text evidence="11">The sequence shown here is derived from an EMBL/GenBank/DDBJ whole genome shotgun (WGS) entry which is preliminary data.</text>
</comment>
<dbReference type="Proteomes" id="UP000094828">
    <property type="component" value="Unassembled WGS sequence"/>
</dbReference>
<dbReference type="Gene3D" id="1.10.1750.10">
    <property type="match status" value="1"/>
</dbReference>
<evidence type="ECO:0000256" key="8">
    <source>
        <dbReference type="RuleBase" id="RU004227"/>
    </source>
</evidence>
<keyword evidence="3 7" id="KW-0547">Nucleotide-binding</keyword>
<evidence type="ECO:0000256" key="4">
    <source>
        <dbReference type="ARBA" id="ARBA00022840"/>
    </source>
</evidence>
<dbReference type="STRING" id="1841610.A6X21_11435"/>
<keyword evidence="6 7" id="KW-0238">DNA-binding</keyword>
<keyword evidence="4 7" id="KW-0067">ATP-binding</keyword>
<evidence type="ECO:0000313" key="12">
    <source>
        <dbReference type="Proteomes" id="UP000094828"/>
    </source>
</evidence>
<evidence type="ECO:0000256" key="6">
    <source>
        <dbReference type="ARBA" id="ARBA00023125"/>
    </source>
</evidence>
<dbReference type="GO" id="GO:0003688">
    <property type="term" value="F:DNA replication origin binding"/>
    <property type="evidence" value="ECO:0007669"/>
    <property type="project" value="InterPro"/>
</dbReference>
<dbReference type="PROSITE" id="PS01008">
    <property type="entry name" value="DNAA"/>
    <property type="match status" value="1"/>
</dbReference>
<dbReference type="AlphaFoldDB" id="A0A1C3E6K6"/>
<dbReference type="SUPFAM" id="SSF48295">
    <property type="entry name" value="TrpR-like"/>
    <property type="match status" value="1"/>
</dbReference>
<keyword evidence="2 7" id="KW-0235">DNA replication</keyword>
<dbReference type="CDD" id="cd06571">
    <property type="entry name" value="Bac_DnaA_C"/>
    <property type="match status" value="1"/>
</dbReference>
<dbReference type="GO" id="GO:0006275">
    <property type="term" value="P:regulation of DNA replication"/>
    <property type="evidence" value="ECO:0007669"/>
    <property type="project" value="InterPro"/>
</dbReference>
<protein>
    <recommendedName>
        <fullName evidence="7">Chromosomal replication initiator protein DnaA</fullName>
    </recommendedName>
</protein>
<dbReference type="InterPro" id="IPR018312">
    <property type="entry name" value="Chromosome_initiator_DnaA_CS"/>
</dbReference>
<feature type="domain" description="AAA+ ATPase" evidence="9">
    <location>
        <begin position="46"/>
        <end position="255"/>
    </location>
</feature>
<dbReference type="GO" id="GO:0005886">
    <property type="term" value="C:plasma membrane"/>
    <property type="evidence" value="ECO:0007669"/>
    <property type="project" value="TreeGrafter"/>
</dbReference>
<keyword evidence="1" id="KW-0963">Cytoplasm</keyword>
<comment type="similarity">
    <text evidence="8">Belongs to the DnaA family.</text>
</comment>
<evidence type="ECO:0000256" key="3">
    <source>
        <dbReference type="ARBA" id="ARBA00022741"/>
    </source>
</evidence>
<dbReference type="PANTHER" id="PTHR30050">
    <property type="entry name" value="CHROMOSOMAL REPLICATION INITIATOR PROTEIN DNAA"/>
    <property type="match status" value="1"/>
</dbReference>
<evidence type="ECO:0000256" key="5">
    <source>
        <dbReference type="ARBA" id="ARBA00023121"/>
    </source>
</evidence>
<dbReference type="InterPro" id="IPR020591">
    <property type="entry name" value="Chromosome_initiator_DnaA-like"/>
</dbReference>
<dbReference type="OrthoDB" id="9807019at2"/>
<evidence type="ECO:0000256" key="1">
    <source>
        <dbReference type="ARBA" id="ARBA00022490"/>
    </source>
</evidence>
<dbReference type="InterPro" id="IPR010921">
    <property type="entry name" value="Trp_repressor/repl_initiator"/>
</dbReference>
<feature type="domain" description="Chromosomal replication initiator DnaA C-terminal" evidence="10">
    <location>
        <begin position="255"/>
        <end position="324"/>
    </location>
</feature>
<evidence type="ECO:0000256" key="7">
    <source>
        <dbReference type="RuleBase" id="RU000577"/>
    </source>
</evidence>
<evidence type="ECO:0000256" key="2">
    <source>
        <dbReference type="ARBA" id="ARBA00022705"/>
    </source>
</evidence>
<organism evidence="11 12">
    <name type="scientific">Planctopirus hydrillae</name>
    <dbReference type="NCBI Taxonomy" id="1841610"/>
    <lineage>
        <taxon>Bacteria</taxon>
        <taxon>Pseudomonadati</taxon>
        <taxon>Planctomycetota</taxon>
        <taxon>Planctomycetia</taxon>
        <taxon>Planctomycetales</taxon>
        <taxon>Planctomycetaceae</taxon>
        <taxon>Planctopirus</taxon>
    </lineage>
</organism>
<dbReference type="SMART" id="SM00382">
    <property type="entry name" value="AAA"/>
    <property type="match status" value="1"/>
</dbReference>
<name>A0A1C3E6K6_9PLAN</name>
<dbReference type="Gene3D" id="3.40.50.300">
    <property type="entry name" value="P-loop containing nucleotide triphosphate hydrolases"/>
    <property type="match status" value="1"/>
</dbReference>
<evidence type="ECO:0000259" key="9">
    <source>
        <dbReference type="SMART" id="SM00382"/>
    </source>
</evidence>
<dbReference type="InterPro" id="IPR027417">
    <property type="entry name" value="P-loop_NTPase"/>
</dbReference>
<evidence type="ECO:0000259" key="10">
    <source>
        <dbReference type="SMART" id="SM00760"/>
    </source>
</evidence>
<dbReference type="EMBL" id="LYDR01000151">
    <property type="protein sequence ID" value="ODA28843.1"/>
    <property type="molecule type" value="Genomic_DNA"/>
</dbReference>
<accession>A0A1C3E6K6</accession>
<proteinExistence type="inferred from homology"/>
<comment type="function">
    <text evidence="7">Plays an essential role in the initiation and regulation of chromosomal replication. ATP-DnaA binds to the origin of replication (oriC) to initiate formation of the DNA replication initiation complex once per cell cycle. Binds the DnaA box (a 9 base pair repeat at the origin) and separates the double-stranded (ds)DNA. Forms a right-handed helical filament on oriC DNA; dsDNA binds to the exterior of the filament while single-stranded (ss)DNA is stabiized in the filament's interior. The ATP-DnaA-oriC complex binds and stabilizes one strand of the AT-rich DNA unwinding element (DUE), permitting loading of DNA polymerase. After initiation quickly degrades to an ADP-DnaA complex that is not apt for DNA replication. Binds acidic phospholipids.</text>
</comment>
<dbReference type="Pfam" id="PF08299">
    <property type="entry name" value="Bac_DnaA_C"/>
    <property type="match status" value="1"/>
</dbReference>
<dbReference type="GO" id="GO:0005524">
    <property type="term" value="F:ATP binding"/>
    <property type="evidence" value="ECO:0007669"/>
    <property type="project" value="UniProtKB-KW"/>
</dbReference>